<comment type="caution">
    <text evidence="1">The sequence shown here is derived from an EMBL/GenBank/DDBJ whole genome shotgun (WGS) entry which is preliminary data.</text>
</comment>
<evidence type="ECO:0000313" key="2">
    <source>
        <dbReference type="Proteomes" id="UP001488805"/>
    </source>
</evidence>
<protein>
    <submittedName>
        <fullName evidence="1">Uncharacterized protein</fullName>
    </submittedName>
</protein>
<dbReference type="AlphaFoldDB" id="A0AAW1EDK7"/>
<reference evidence="1 2" key="1">
    <citation type="journal article" date="2024" name="Genome Biol. Evol.">
        <title>Chromosome-level genome assembly of the viviparous eelpout Zoarces viviparus.</title>
        <authorList>
            <person name="Fuhrmann N."/>
            <person name="Brasseur M.V."/>
            <person name="Bakowski C.E."/>
            <person name="Podsiadlowski L."/>
            <person name="Prost S."/>
            <person name="Krehenwinkel H."/>
            <person name="Mayer C."/>
        </authorList>
    </citation>
    <scope>NUCLEOTIDE SEQUENCE [LARGE SCALE GENOMIC DNA]</scope>
    <source>
        <strain evidence="1">NO-MEL_2022_Ind0_liver</strain>
    </source>
</reference>
<evidence type="ECO:0000313" key="1">
    <source>
        <dbReference type="EMBL" id="KAK9520300.1"/>
    </source>
</evidence>
<organism evidence="1 2">
    <name type="scientific">Zoarces viviparus</name>
    <name type="common">Viviparous eelpout</name>
    <name type="synonym">Blennius viviparus</name>
    <dbReference type="NCBI Taxonomy" id="48416"/>
    <lineage>
        <taxon>Eukaryota</taxon>
        <taxon>Metazoa</taxon>
        <taxon>Chordata</taxon>
        <taxon>Craniata</taxon>
        <taxon>Vertebrata</taxon>
        <taxon>Euteleostomi</taxon>
        <taxon>Actinopterygii</taxon>
        <taxon>Neopterygii</taxon>
        <taxon>Teleostei</taxon>
        <taxon>Neoteleostei</taxon>
        <taxon>Acanthomorphata</taxon>
        <taxon>Eupercaria</taxon>
        <taxon>Perciformes</taxon>
        <taxon>Cottioidei</taxon>
        <taxon>Zoarcales</taxon>
        <taxon>Zoarcidae</taxon>
        <taxon>Zoarcinae</taxon>
        <taxon>Zoarces</taxon>
    </lineage>
</organism>
<dbReference type="EMBL" id="JBCEZU010000329">
    <property type="protein sequence ID" value="KAK9520300.1"/>
    <property type="molecule type" value="Genomic_DNA"/>
</dbReference>
<gene>
    <name evidence="1" type="ORF">VZT92_020196</name>
</gene>
<proteinExistence type="predicted"/>
<accession>A0AAW1EDK7</accession>
<sequence>MLSVAKGIRLCGGPSAACCSQGSPALVQTKGCADKHSQVLEFMMEVSEQRLTHCSTDWPPSQEPRAPLQPPATRKKGLALKSACGAPRLPCISKALRTKLQC</sequence>
<name>A0AAW1EDK7_ZOAVI</name>
<dbReference type="Proteomes" id="UP001488805">
    <property type="component" value="Unassembled WGS sequence"/>
</dbReference>
<keyword evidence="2" id="KW-1185">Reference proteome</keyword>